<gene>
    <name evidence="2" type="ORF">HanXRQr2_Chr04g0178471</name>
</gene>
<feature type="compositionally biased region" description="Basic and acidic residues" evidence="1">
    <location>
        <begin position="161"/>
        <end position="171"/>
    </location>
</feature>
<proteinExistence type="predicted"/>
<evidence type="ECO:0000256" key="1">
    <source>
        <dbReference type="SAM" id="MobiDB-lite"/>
    </source>
</evidence>
<evidence type="ECO:0000313" key="2">
    <source>
        <dbReference type="EMBL" id="KAF5811178.1"/>
    </source>
</evidence>
<feature type="compositionally biased region" description="Polar residues" evidence="1">
    <location>
        <begin position="213"/>
        <end position="226"/>
    </location>
</feature>
<keyword evidence="3" id="KW-1185">Reference proteome</keyword>
<comment type="caution">
    <text evidence="2">The sequence shown here is derived from an EMBL/GenBank/DDBJ whole genome shotgun (WGS) entry which is preliminary data.</text>
</comment>
<feature type="compositionally biased region" description="Acidic residues" evidence="1">
    <location>
        <begin position="150"/>
        <end position="160"/>
    </location>
</feature>
<feature type="region of interest" description="Disordered" evidence="1">
    <location>
        <begin position="150"/>
        <end position="244"/>
    </location>
</feature>
<sequence length="288" mass="31773">MVKDFWLSAEVNRSRAGGAGSVDAKIQGKTLSFGRDKVMKPLRRMSYESEIKFGSVVRQVPALKSLNATVAEEHDVQFVGVTVKPETETKILVTDDEGTDNDVELIESEQTEVPVRELPLMIFENLAAVIESLKDSLGNPPPVITPIQEEQAEDDAEDAESESHKKQRVDPEPSITEQVSPNAETEHVIQAEPEVTATAQENVIPDFFEMSFPETNTRSEPESSSGVRFEVGGSSSGGMSEQQEHLLRAAEKMKVFEESDSDDDDDVDVVKLQKRVVVLEKDSILKDA</sequence>
<dbReference type="EMBL" id="MNCJ02000319">
    <property type="protein sequence ID" value="KAF5811178.1"/>
    <property type="molecule type" value="Genomic_DNA"/>
</dbReference>
<dbReference type="Gramene" id="mRNA:HanXRQr2_Chr04g0178471">
    <property type="protein sequence ID" value="CDS:HanXRQr2_Chr04g0178471.1"/>
    <property type="gene ID" value="HanXRQr2_Chr04g0178471"/>
</dbReference>
<name>A0A9K3NTU2_HELAN</name>
<organism evidence="2 3">
    <name type="scientific">Helianthus annuus</name>
    <name type="common">Common sunflower</name>
    <dbReference type="NCBI Taxonomy" id="4232"/>
    <lineage>
        <taxon>Eukaryota</taxon>
        <taxon>Viridiplantae</taxon>
        <taxon>Streptophyta</taxon>
        <taxon>Embryophyta</taxon>
        <taxon>Tracheophyta</taxon>
        <taxon>Spermatophyta</taxon>
        <taxon>Magnoliopsida</taxon>
        <taxon>eudicotyledons</taxon>
        <taxon>Gunneridae</taxon>
        <taxon>Pentapetalae</taxon>
        <taxon>asterids</taxon>
        <taxon>campanulids</taxon>
        <taxon>Asterales</taxon>
        <taxon>Asteraceae</taxon>
        <taxon>Asteroideae</taxon>
        <taxon>Heliantheae alliance</taxon>
        <taxon>Heliantheae</taxon>
        <taxon>Helianthus</taxon>
    </lineage>
</organism>
<evidence type="ECO:0000313" key="3">
    <source>
        <dbReference type="Proteomes" id="UP000215914"/>
    </source>
</evidence>
<reference evidence="2" key="1">
    <citation type="journal article" date="2017" name="Nature">
        <title>The sunflower genome provides insights into oil metabolism, flowering and Asterid evolution.</title>
        <authorList>
            <person name="Badouin H."/>
            <person name="Gouzy J."/>
            <person name="Grassa C.J."/>
            <person name="Murat F."/>
            <person name="Staton S.E."/>
            <person name="Cottret L."/>
            <person name="Lelandais-Briere C."/>
            <person name="Owens G.L."/>
            <person name="Carrere S."/>
            <person name="Mayjonade B."/>
            <person name="Legrand L."/>
            <person name="Gill N."/>
            <person name="Kane N.C."/>
            <person name="Bowers J.E."/>
            <person name="Hubner S."/>
            <person name="Bellec A."/>
            <person name="Berard A."/>
            <person name="Berges H."/>
            <person name="Blanchet N."/>
            <person name="Boniface M.C."/>
            <person name="Brunel D."/>
            <person name="Catrice O."/>
            <person name="Chaidir N."/>
            <person name="Claudel C."/>
            <person name="Donnadieu C."/>
            <person name="Faraut T."/>
            <person name="Fievet G."/>
            <person name="Helmstetter N."/>
            <person name="King M."/>
            <person name="Knapp S.J."/>
            <person name="Lai Z."/>
            <person name="Le Paslier M.C."/>
            <person name="Lippi Y."/>
            <person name="Lorenzon L."/>
            <person name="Mandel J.R."/>
            <person name="Marage G."/>
            <person name="Marchand G."/>
            <person name="Marquand E."/>
            <person name="Bret-Mestries E."/>
            <person name="Morien E."/>
            <person name="Nambeesan S."/>
            <person name="Nguyen T."/>
            <person name="Pegot-Espagnet P."/>
            <person name="Pouilly N."/>
            <person name="Raftis F."/>
            <person name="Sallet E."/>
            <person name="Schiex T."/>
            <person name="Thomas J."/>
            <person name="Vandecasteele C."/>
            <person name="Vares D."/>
            <person name="Vear F."/>
            <person name="Vautrin S."/>
            <person name="Crespi M."/>
            <person name="Mangin B."/>
            <person name="Burke J.M."/>
            <person name="Salse J."/>
            <person name="Munos S."/>
            <person name="Vincourt P."/>
            <person name="Rieseberg L.H."/>
            <person name="Langlade N.B."/>
        </authorList>
    </citation>
    <scope>NUCLEOTIDE SEQUENCE</scope>
    <source>
        <tissue evidence="2">Leaves</tissue>
    </source>
</reference>
<accession>A0A9K3NTU2</accession>
<dbReference type="AlphaFoldDB" id="A0A9K3NTU2"/>
<dbReference type="Proteomes" id="UP000215914">
    <property type="component" value="Unassembled WGS sequence"/>
</dbReference>
<reference evidence="2" key="2">
    <citation type="submission" date="2020-06" db="EMBL/GenBank/DDBJ databases">
        <title>Helianthus annuus Genome sequencing and assembly Release 2.</title>
        <authorList>
            <person name="Gouzy J."/>
            <person name="Langlade N."/>
            <person name="Munos S."/>
        </authorList>
    </citation>
    <scope>NUCLEOTIDE SEQUENCE</scope>
    <source>
        <tissue evidence="2">Leaves</tissue>
    </source>
</reference>
<protein>
    <submittedName>
        <fullName evidence="2">Uncharacterized protein</fullName>
    </submittedName>
</protein>